<evidence type="ECO:0000313" key="2">
    <source>
        <dbReference type="Proteomes" id="UP001341281"/>
    </source>
</evidence>
<dbReference type="PANTHER" id="PTHR10579:SF102">
    <property type="entry name" value="EXPRESSED PROTEIN"/>
    <property type="match status" value="1"/>
</dbReference>
<evidence type="ECO:0000313" key="1">
    <source>
        <dbReference type="EMBL" id="WVZ88207.1"/>
    </source>
</evidence>
<organism evidence="1 2">
    <name type="scientific">Paspalum notatum var. saurae</name>
    <dbReference type="NCBI Taxonomy" id="547442"/>
    <lineage>
        <taxon>Eukaryota</taxon>
        <taxon>Viridiplantae</taxon>
        <taxon>Streptophyta</taxon>
        <taxon>Embryophyta</taxon>
        <taxon>Tracheophyta</taxon>
        <taxon>Spermatophyta</taxon>
        <taxon>Magnoliopsida</taxon>
        <taxon>Liliopsida</taxon>
        <taxon>Poales</taxon>
        <taxon>Poaceae</taxon>
        <taxon>PACMAD clade</taxon>
        <taxon>Panicoideae</taxon>
        <taxon>Andropogonodae</taxon>
        <taxon>Paspaleae</taxon>
        <taxon>Paspalinae</taxon>
        <taxon>Paspalum</taxon>
    </lineage>
</organism>
<dbReference type="EMBL" id="CP144752">
    <property type="protein sequence ID" value="WVZ88207.1"/>
    <property type="molecule type" value="Genomic_DNA"/>
</dbReference>
<protein>
    <submittedName>
        <fullName evidence="1">Uncharacterized protein</fullName>
    </submittedName>
</protein>
<sequence>MEIGIIQNDVINSETKSCNNGSTSQLDDIDHVDRSDSEIHDARAASSSAVEEAAVEVTTTPIFHQIPRDQASKDFQVLVRVQAPRDQHKGGRVPIDLAVALNVGPARLESVKTAVKFIFWQLHDDDRVAIVGPSSSSSNSQLDTAARFLNVGDARSNAENRVGSLVQARDVEAAAGYTSQLLDEAVKRSDLSIVR</sequence>
<keyword evidence="2" id="KW-1185">Reference proteome</keyword>
<gene>
    <name evidence="1" type="ORF">U9M48_034752</name>
</gene>
<proteinExistence type="predicted"/>
<reference evidence="1 2" key="1">
    <citation type="submission" date="2024-02" db="EMBL/GenBank/DDBJ databases">
        <title>High-quality chromosome-scale genome assembly of Pensacola bahiagrass (Paspalum notatum Flugge var. saurae).</title>
        <authorList>
            <person name="Vega J.M."/>
            <person name="Podio M."/>
            <person name="Orjuela J."/>
            <person name="Siena L.A."/>
            <person name="Pessino S.C."/>
            <person name="Combes M.C."/>
            <person name="Mariac C."/>
            <person name="Albertini E."/>
            <person name="Pupilli F."/>
            <person name="Ortiz J.P.A."/>
            <person name="Leblanc O."/>
        </authorList>
    </citation>
    <scope>NUCLEOTIDE SEQUENCE [LARGE SCALE GENOMIC DNA]</scope>
    <source>
        <strain evidence="1">R1</strain>
        <tissue evidence="1">Leaf</tissue>
    </source>
</reference>
<accession>A0AAQ3UDC3</accession>
<dbReference type="Proteomes" id="UP001341281">
    <property type="component" value="Chromosome 08"/>
</dbReference>
<dbReference type="PANTHER" id="PTHR10579">
    <property type="entry name" value="CALCIUM-ACTIVATED CHLORIDE CHANNEL REGULATOR"/>
    <property type="match status" value="1"/>
</dbReference>
<name>A0AAQ3UDC3_PASNO</name>
<dbReference type="InterPro" id="IPR051266">
    <property type="entry name" value="CLCR"/>
</dbReference>
<dbReference type="AlphaFoldDB" id="A0AAQ3UDC3"/>